<keyword evidence="1" id="KW-0812">Transmembrane</keyword>
<gene>
    <name evidence="2" type="ORF">AZE42_12499</name>
</gene>
<keyword evidence="3" id="KW-1185">Reference proteome</keyword>
<feature type="transmembrane region" description="Helical" evidence="1">
    <location>
        <begin position="6"/>
        <end position="29"/>
    </location>
</feature>
<proteinExistence type="predicted"/>
<accession>A0A1J8Q5J4</accession>
<dbReference type="Proteomes" id="UP000183567">
    <property type="component" value="Unassembled WGS sequence"/>
</dbReference>
<evidence type="ECO:0000313" key="3">
    <source>
        <dbReference type="Proteomes" id="UP000183567"/>
    </source>
</evidence>
<organism evidence="2 3">
    <name type="scientific">Rhizopogon vesiculosus</name>
    <dbReference type="NCBI Taxonomy" id="180088"/>
    <lineage>
        <taxon>Eukaryota</taxon>
        <taxon>Fungi</taxon>
        <taxon>Dikarya</taxon>
        <taxon>Basidiomycota</taxon>
        <taxon>Agaricomycotina</taxon>
        <taxon>Agaricomycetes</taxon>
        <taxon>Agaricomycetidae</taxon>
        <taxon>Boletales</taxon>
        <taxon>Suillineae</taxon>
        <taxon>Rhizopogonaceae</taxon>
        <taxon>Rhizopogon</taxon>
    </lineage>
</organism>
<comment type="caution">
    <text evidence="2">The sequence shown here is derived from an EMBL/GenBank/DDBJ whole genome shotgun (WGS) entry which is preliminary data.</text>
</comment>
<keyword evidence="1" id="KW-1133">Transmembrane helix</keyword>
<keyword evidence="1" id="KW-0472">Membrane</keyword>
<dbReference type="AlphaFoldDB" id="A0A1J8Q5J4"/>
<sequence length="197" mass="21905">MENAFSFYTAVFGLIVGMTSIFGVILAFSQSHLPNRMIKELFALLEETQSLYDSAVEAGLLPGSTLRSQMKDTLAKLWDNQQNLRFRAHSATTLLEEYLGFFKGLSYSIAVACSQVKELRSSIIRLTRREAEQCGAGICADYSPVGQSSSSALPQICCGERSVPSPQFDFPVHLHARRTATLLRLMYHFAHMTSRPS</sequence>
<evidence type="ECO:0000313" key="2">
    <source>
        <dbReference type="EMBL" id="OJA16293.1"/>
    </source>
</evidence>
<dbReference type="OrthoDB" id="2680369at2759"/>
<dbReference type="EMBL" id="LVVM01002665">
    <property type="protein sequence ID" value="OJA16293.1"/>
    <property type="molecule type" value="Genomic_DNA"/>
</dbReference>
<name>A0A1J8Q5J4_9AGAM</name>
<reference evidence="2 3" key="1">
    <citation type="submission" date="2016-03" db="EMBL/GenBank/DDBJ databases">
        <title>Comparative genomics of the ectomycorrhizal sister species Rhizopogon vinicolor and Rhizopogon vesiculosus (Basidiomycota: Boletales) reveals a divergence of the mating type B locus.</title>
        <authorList>
            <person name="Mujic A.B."/>
            <person name="Kuo A."/>
            <person name="Tritt A."/>
            <person name="Lipzen A."/>
            <person name="Chen C."/>
            <person name="Johnson J."/>
            <person name="Sharma A."/>
            <person name="Barry K."/>
            <person name="Grigoriev I.V."/>
            <person name="Spatafora J.W."/>
        </authorList>
    </citation>
    <scope>NUCLEOTIDE SEQUENCE [LARGE SCALE GENOMIC DNA]</scope>
    <source>
        <strain evidence="2 3">AM-OR11-056</strain>
    </source>
</reference>
<evidence type="ECO:0000256" key="1">
    <source>
        <dbReference type="SAM" id="Phobius"/>
    </source>
</evidence>
<protein>
    <submittedName>
        <fullName evidence="2">Uncharacterized protein</fullName>
    </submittedName>
</protein>